<dbReference type="Proteomes" id="UP000195557">
    <property type="component" value="Unassembled WGS sequence"/>
</dbReference>
<evidence type="ECO:0000313" key="4">
    <source>
        <dbReference type="EMBL" id="OUS44273.1"/>
    </source>
</evidence>
<name>A0A1Y5I866_OSTTA</name>
<comment type="similarity">
    <text evidence="1">Belongs to the CBF/MAK21 family.</text>
</comment>
<feature type="domain" description="CCAAT-binding factor" evidence="3">
    <location>
        <begin position="407"/>
        <end position="553"/>
    </location>
</feature>
<dbReference type="RefSeq" id="XP_003083570.2">
    <property type="nucleotide sequence ID" value="XM_003083522.2"/>
</dbReference>
<dbReference type="GO" id="GO:0030692">
    <property type="term" value="C:Noc4p-Nop14p complex"/>
    <property type="evidence" value="ECO:0007669"/>
    <property type="project" value="TreeGrafter"/>
</dbReference>
<dbReference type="OMA" id="VIFRAWL"/>
<dbReference type="InterPro" id="IPR005612">
    <property type="entry name" value="CCAAT-binding_factor"/>
</dbReference>
<dbReference type="EMBL" id="KZ155825">
    <property type="protein sequence ID" value="OUS44273.1"/>
    <property type="molecule type" value="Genomic_DNA"/>
</dbReference>
<protein>
    <submittedName>
        <fullName evidence="4">CBF/Mak21 family-domain-containing protein</fullName>
    </submittedName>
</protein>
<evidence type="ECO:0000256" key="2">
    <source>
        <dbReference type="SAM" id="MobiDB-lite"/>
    </source>
</evidence>
<dbReference type="GO" id="GO:0032040">
    <property type="term" value="C:small-subunit processome"/>
    <property type="evidence" value="ECO:0007669"/>
    <property type="project" value="TreeGrafter"/>
</dbReference>
<dbReference type="KEGG" id="ota:OT_ostta16g01170"/>
<evidence type="ECO:0000259" key="3">
    <source>
        <dbReference type="Pfam" id="PF03914"/>
    </source>
</evidence>
<accession>A0A1Y5I866</accession>
<dbReference type="PANTHER" id="PTHR12455">
    <property type="entry name" value="NUCLEOLAR COMPLEX PROTEIN 4"/>
    <property type="match status" value="1"/>
</dbReference>
<gene>
    <name evidence="4" type="ORF">BE221DRAFT_206941</name>
</gene>
<dbReference type="PANTHER" id="PTHR12455:SF0">
    <property type="entry name" value="NUCLEOLAR COMPLEX PROTEIN 4 HOMOLOG"/>
    <property type="match status" value="1"/>
</dbReference>
<dbReference type="AlphaFoldDB" id="A0A1Y5I866"/>
<evidence type="ECO:0000256" key="1">
    <source>
        <dbReference type="ARBA" id="ARBA00007797"/>
    </source>
</evidence>
<reference evidence="4" key="1">
    <citation type="submission" date="2017-04" db="EMBL/GenBank/DDBJ databases">
        <title>Population genomics of picophytoplankton unveils novel chromosome hypervariability.</title>
        <authorList>
            <consortium name="DOE Joint Genome Institute"/>
            <person name="Blanc-Mathieu R."/>
            <person name="Krasovec M."/>
            <person name="Hebrard M."/>
            <person name="Yau S."/>
            <person name="Desgranges E."/>
            <person name="Martin J."/>
            <person name="Schackwitz W."/>
            <person name="Kuo A."/>
            <person name="Salin G."/>
            <person name="Donnadieu C."/>
            <person name="Desdevises Y."/>
            <person name="Sanchez-Ferandin S."/>
            <person name="Moreau H."/>
            <person name="Rivals E."/>
            <person name="Grigoriev I.V."/>
            <person name="Grimsley N."/>
            <person name="Eyre-Walker A."/>
            <person name="Piganeau G."/>
        </authorList>
    </citation>
    <scope>NUCLEOTIDE SEQUENCE [LARGE SCALE GENOMIC DNA]</scope>
    <source>
        <strain evidence="4">RCC 1115</strain>
    </source>
</reference>
<feature type="compositionally biased region" description="Low complexity" evidence="2">
    <location>
        <begin position="56"/>
        <end position="67"/>
    </location>
</feature>
<dbReference type="Pfam" id="PF03914">
    <property type="entry name" value="CBF"/>
    <property type="match status" value="1"/>
</dbReference>
<dbReference type="GO" id="GO:0042254">
    <property type="term" value="P:ribosome biogenesis"/>
    <property type="evidence" value="ECO:0007669"/>
    <property type="project" value="InterPro"/>
</dbReference>
<dbReference type="OrthoDB" id="10263185at2759"/>
<feature type="region of interest" description="Disordered" evidence="2">
    <location>
        <begin position="46"/>
        <end position="67"/>
    </location>
</feature>
<organism evidence="4">
    <name type="scientific">Ostreococcus tauri</name>
    <name type="common">Marine green alga</name>
    <dbReference type="NCBI Taxonomy" id="70448"/>
    <lineage>
        <taxon>Eukaryota</taxon>
        <taxon>Viridiplantae</taxon>
        <taxon>Chlorophyta</taxon>
        <taxon>Mamiellophyceae</taxon>
        <taxon>Mamiellales</taxon>
        <taxon>Bathycoccaceae</taxon>
        <taxon>Ostreococcus</taxon>
    </lineage>
</organism>
<proteinExistence type="inferred from homology"/>
<sequence length="621" mass="70643">MPPGRQRRSRRELWVNQRCRHRAPPRARRHSTTLFEFSTTIERSVRGETRAMGKRNNASSNKTASASTQTVAERAINLNASDSNVNEVLELLRAIKSPTSSTSRDAFDALVGLERFWCERLASGTLDELRESRKREDEAETPRRKYLEWFAKHYRTFTERTMDVMCDGGWDGRTRTLALAVLMECARCETPGRFSNEMYEEVVRRATSSADWSEELLGAMKTRYLTRVDVRYYTYVAMKKIAEGLRTYEAKAGRASRTDVARNVYDVLNATPREFEDHQSGNDASNPRDDFARMLAKLRAGQDAEEEAEKRGPWCEDAEGGAVDLESAKKRRKISSSVGASKWTEGVRHRRAFSEAWLALLRAEFPEDIYRKILMRLHVDVMPHMVNPQLLSDFCVDSIDVGGLTGMLALNGLFILMTQHGLEYPTFYNRLYQLLDGSCFHANHRRGFFSLMDVFLKSPALPAYLVASFVKRFARLSLSAPPAGAMLCVAFIHNLIRRHKSCAVLVHRENAATVDADPFDADEQDPAKTNALKSSVWEMETLRAHYCAQVPKMVSLLERDLTERVKTKELDMGDLCAASYGTLIAEEFDVRMKKVPLANHVEPFTSLFSTPEMKRCFDTFA</sequence>
<dbReference type="eggNOG" id="KOG2154">
    <property type="taxonomic scope" value="Eukaryota"/>
</dbReference>
<dbReference type="InterPro" id="IPR027193">
    <property type="entry name" value="Noc4"/>
</dbReference>